<accession>A0A8S5PR91</accession>
<evidence type="ECO:0000313" key="1">
    <source>
        <dbReference type="EMBL" id="DAE09011.1"/>
    </source>
</evidence>
<proteinExistence type="predicted"/>
<organism evidence="1">
    <name type="scientific">Siphoviridae sp. ct16M3</name>
    <dbReference type="NCBI Taxonomy" id="2825305"/>
    <lineage>
        <taxon>Viruses</taxon>
        <taxon>Duplodnaviria</taxon>
        <taxon>Heunggongvirae</taxon>
        <taxon>Uroviricota</taxon>
        <taxon>Caudoviricetes</taxon>
    </lineage>
</organism>
<protein>
    <submittedName>
        <fullName evidence="1">Uncharacterized protein</fullName>
    </submittedName>
</protein>
<reference evidence="1" key="1">
    <citation type="journal article" date="2021" name="Proc. Natl. Acad. Sci. U.S.A.">
        <title>A Catalog of Tens of Thousands of Viruses from Human Metagenomes Reveals Hidden Associations with Chronic Diseases.</title>
        <authorList>
            <person name="Tisza M.J."/>
            <person name="Buck C.B."/>
        </authorList>
    </citation>
    <scope>NUCLEOTIDE SEQUENCE</scope>
    <source>
        <strain evidence="1">Ct16M3</strain>
    </source>
</reference>
<sequence length="66" mass="7603">MKKQLYKAIKKGIVPGAKIIFDNDRTEVWEIWYIHMLSGGVLGIYISSRNCSMSWEALSSRIKVIE</sequence>
<dbReference type="EMBL" id="BK015481">
    <property type="protein sequence ID" value="DAE09011.1"/>
    <property type="molecule type" value="Genomic_DNA"/>
</dbReference>
<name>A0A8S5PR91_9CAUD</name>